<feature type="domain" description="DUF4387" evidence="3">
    <location>
        <begin position="572"/>
        <end position="673"/>
    </location>
</feature>
<dbReference type="Proteomes" id="UP000030678">
    <property type="component" value="Unassembled WGS sequence"/>
</dbReference>
<dbReference type="AlphaFoldDB" id="V9DH98"/>
<evidence type="ECO:0000259" key="3">
    <source>
        <dbReference type="Pfam" id="PF14330"/>
    </source>
</evidence>
<dbReference type="InterPro" id="IPR010839">
    <property type="entry name" value="AtuA_N"/>
</dbReference>
<dbReference type="InterPro" id="IPR025496">
    <property type="entry name" value="DUF4387"/>
</dbReference>
<evidence type="ECO:0008006" key="6">
    <source>
        <dbReference type="Google" id="ProtNLM"/>
    </source>
</evidence>
<reference evidence="4 5" key="1">
    <citation type="submission" date="2013-03" db="EMBL/GenBank/DDBJ databases">
        <title>The Genome Sequence of Cladophialophora carrionii CBS 160.54.</title>
        <authorList>
            <consortium name="The Broad Institute Genomics Platform"/>
            <person name="Cuomo C."/>
            <person name="de Hoog S."/>
            <person name="Gorbushina A."/>
            <person name="Walker B."/>
            <person name="Young S.K."/>
            <person name="Zeng Q."/>
            <person name="Gargeya S."/>
            <person name="Fitzgerald M."/>
            <person name="Haas B."/>
            <person name="Abouelleil A."/>
            <person name="Allen A.W."/>
            <person name="Alvarado L."/>
            <person name="Arachchi H.M."/>
            <person name="Berlin A.M."/>
            <person name="Chapman S.B."/>
            <person name="Gainer-Dewar J."/>
            <person name="Goldberg J."/>
            <person name="Griggs A."/>
            <person name="Gujja S."/>
            <person name="Hansen M."/>
            <person name="Howarth C."/>
            <person name="Imamovic A."/>
            <person name="Ireland A."/>
            <person name="Larimer J."/>
            <person name="McCowan C."/>
            <person name="Murphy C."/>
            <person name="Pearson M."/>
            <person name="Poon T.W."/>
            <person name="Priest M."/>
            <person name="Roberts A."/>
            <person name="Saif S."/>
            <person name="Shea T."/>
            <person name="Sisk P."/>
            <person name="Sykes S."/>
            <person name="Wortman J."/>
            <person name="Nusbaum C."/>
            <person name="Birren B."/>
        </authorList>
    </citation>
    <scope>NUCLEOTIDE SEQUENCE [LARGE SCALE GENOMIC DNA]</scope>
    <source>
        <strain evidence="4 5">CBS 160.54</strain>
    </source>
</reference>
<feature type="region of interest" description="Disordered" evidence="1">
    <location>
        <begin position="534"/>
        <end position="558"/>
    </location>
</feature>
<feature type="domain" description="Acyclic terpene utilisation N-terminal" evidence="2">
    <location>
        <begin position="123"/>
        <end position="253"/>
    </location>
</feature>
<evidence type="ECO:0000313" key="4">
    <source>
        <dbReference type="EMBL" id="ETI26051.1"/>
    </source>
</evidence>
<organism evidence="4 5">
    <name type="scientific">Cladophialophora carrionii CBS 160.54</name>
    <dbReference type="NCBI Taxonomy" id="1279043"/>
    <lineage>
        <taxon>Eukaryota</taxon>
        <taxon>Fungi</taxon>
        <taxon>Dikarya</taxon>
        <taxon>Ascomycota</taxon>
        <taxon>Pezizomycotina</taxon>
        <taxon>Eurotiomycetes</taxon>
        <taxon>Chaetothyriomycetidae</taxon>
        <taxon>Chaetothyriales</taxon>
        <taxon>Herpotrichiellaceae</taxon>
        <taxon>Cladophialophora</taxon>
    </lineage>
</organism>
<gene>
    <name evidence="4" type="ORF">G647_02828</name>
</gene>
<dbReference type="EMBL" id="KB822703">
    <property type="protein sequence ID" value="ETI26051.1"/>
    <property type="molecule type" value="Genomic_DNA"/>
</dbReference>
<sequence length="691" mass="74164">MAPFIDGDAKNGGQVAPEPGRLCQIVTPVGNLGYGFVESQVVAELEKLASVPTPTAIILDAGSTDSGPSRLALGITAAPRGHYVRDLGKLLKLVTKYKVPLMFSSAGGDGSDEHVDLMVDIIRELAELPENKSYKLKVVSVYATVANDRVSKRLQAGDVVGCGPCVPALKQEDIDATPRIVAQMGPEPILQAMVANPDFDVMVVGRAYDPAPYIAFAAYHALKKASKDLKSLSKETLGSFVHMGKLLECGGSCARPKSQAASAYLYDDNSYDIMPLDPLAACVPLSVAAHTLYEKTRPDILHGPGGYMDLTKTSYEQLADGRTIRVRGATFEAYYAQGERYTVKLEAARLRGYRTIFIGSFIDPILVSQLDNVIARIKEYVAFQHKHITEKWDFDFHVYGRDENWTPSAAGTGGRPYAGSKGIFIVGEAVAESQHVATSICASARIGCVHAPYQGQKATSGNFGFGLGGKNELETGPCTEFCVYHLMSLAEGEEGAVAAETHEAGIANTVDGKPLFHWTTVTVGKGEAEDPATVPAVASTNGSSSAATGSSKRDNAPPLYEVAPLPEHPRFLADVAPVVRSKNSGPYEITVDILFSTPDVYELIKASGILTTEVVAKLYGLKVEEMVWCGFFDQALAFKATFPRKRDGRMCASGGFLENDMHGSQQYMNLMELPLGEELEGKLAKVLKTSG</sequence>
<protein>
    <recommendedName>
        <fullName evidence="6">Caib baif family enzyme</fullName>
    </recommendedName>
</protein>
<accession>V9DH98</accession>
<dbReference type="HOGENOM" id="CLU_028036_1_0_1"/>
<evidence type="ECO:0000313" key="5">
    <source>
        <dbReference type="Proteomes" id="UP000030678"/>
    </source>
</evidence>
<dbReference type="OrthoDB" id="5863171at2759"/>
<evidence type="ECO:0000256" key="1">
    <source>
        <dbReference type="SAM" id="MobiDB-lite"/>
    </source>
</evidence>
<dbReference type="Pfam" id="PF07287">
    <property type="entry name" value="AtuA"/>
    <property type="match status" value="1"/>
</dbReference>
<feature type="compositionally biased region" description="Low complexity" evidence="1">
    <location>
        <begin position="538"/>
        <end position="550"/>
    </location>
</feature>
<name>V9DH98_9EURO</name>
<dbReference type="Pfam" id="PF14330">
    <property type="entry name" value="DUF4387"/>
    <property type="match status" value="1"/>
</dbReference>
<dbReference type="RefSeq" id="XP_008725396.1">
    <property type="nucleotide sequence ID" value="XM_008727174.1"/>
</dbReference>
<dbReference type="GeneID" id="19981321"/>
<proteinExistence type="predicted"/>
<dbReference type="VEuPathDB" id="FungiDB:G647_02828"/>
<evidence type="ECO:0000259" key="2">
    <source>
        <dbReference type="Pfam" id="PF07287"/>
    </source>
</evidence>